<proteinExistence type="predicted"/>
<protein>
    <submittedName>
        <fullName evidence="1">Uncharacterized protein</fullName>
    </submittedName>
</protein>
<name>A0A941GXT3_9CHRO</name>
<evidence type="ECO:0000313" key="1">
    <source>
        <dbReference type="EMBL" id="MBR8827828.1"/>
    </source>
</evidence>
<evidence type="ECO:0000313" key="2">
    <source>
        <dbReference type="Proteomes" id="UP000767446"/>
    </source>
</evidence>
<dbReference type="AlphaFoldDB" id="A0A941GXT3"/>
<comment type="caution">
    <text evidence="1">The sequence shown here is derived from an EMBL/GenBank/DDBJ whole genome shotgun (WGS) entry which is preliminary data.</text>
</comment>
<accession>A0A941GXT3</accession>
<dbReference type="EMBL" id="JADQBC010000044">
    <property type="protein sequence ID" value="MBR8827828.1"/>
    <property type="molecule type" value="Genomic_DNA"/>
</dbReference>
<sequence length="64" mass="7442">MDNKVVELGEILGFTCQKNMAGKWLIFSLTENWQLTEVEEKWELSIKETPQINLNEIDAIAFLK</sequence>
<organism evidence="1 2">
    <name type="scientific">Gomphosphaeria aponina SAG 52.96 = DSM 107014</name>
    <dbReference type="NCBI Taxonomy" id="1521640"/>
    <lineage>
        <taxon>Bacteria</taxon>
        <taxon>Bacillati</taxon>
        <taxon>Cyanobacteriota</taxon>
        <taxon>Cyanophyceae</taxon>
        <taxon>Oscillatoriophycideae</taxon>
        <taxon>Chroococcales</taxon>
        <taxon>Gomphosphaeriaceae</taxon>
        <taxon>Gomphosphaeria</taxon>
    </lineage>
</organism>
<dbReference type="Proteomes" id="UP000767446">
    <property type="component" value="Unassembled WGS sequence"/>
</dbReference>
<reference evidence="1" key="1">
    <citation type="submission" date="2021-02" db="EMBL/GenBank/DDBJ databases">
        <title>Metagenome analyses of Stigonema ocellatum DSM 106950, Chlorogloea purpurea SAG 13.99 and Gomphosphaeria aponina DSM 107014.</title>
        <authorList>
            <person name="Marter P."/>
            <person name="Huang S."/>
        </authorList>
    </citation>
    <scope>NUCLEOTIDE SEQUENCE</scope>
    <source>
        <strain evidence="1">JP213</strain>
    </source>
</reference>
<gene>
    <name evidence="1" type="ORF">DSM107014_07975</name>
</gene>